<dbReference type="AlphaFoldDB" id="A0A1L8CGV4"/>
<reference evidence="2 3" key="1">
    <citation type="journal article" date="2016" name="Syst. Appl. Microbiol.">
        <title>Genomic characterization of a fructophilic bee symbiont Lactobacillus kunkeei reveals its niche-specific adaptation.</title>
        <authorList>
            <person name="Maeno S."/>
            <person name="Tanizawa Y."/>
            <person name="Kanesaki Y."/>
            <person name="Kubota E."/>
            <person name="Kumar H."/>
            <person name="Dicks L."/>
            <person name="Salminen S."/>
            <person name="Nakagawa J."/>
            <person name="Arita M."/>
            <person name="Endo A."/>
        </authorList>
    </citation>
    <scope>NUCLEOTIDE SEQUENCE [LARGE SCALE GENOMIC DNA]</scope>
    <source>
        <strain evidence="2 3">FF30-6</strain>
    </source>
</reference>
<dbReference type="GO" id="GO:0016020">
    <property type="term" value="C:membrane"/>
    <property type="evidence" value="ECO:0007669"/>
    <property type="project" value="InterPro"/>
</dbReference>
<dbReference type="EMBL" id="BDDX01000004">
    <property type="protein sequence ID" value="GAT90410.1"/>
    <property type="molecule type" value="Genomic_DNA"/>
</dbReference>
<dbReference type="PANTHER" id="PTHR43327:SF10">
    <property type="entry name" value="STOMATIN-LIKE PROTEIN 2, MITOCHONDRIAL"/>
    <property type="match status" value="1"/>
</dbReference>
<proteinExistence type="predicted"/>
<sequence length="278" mass="30931">MPFGVKVIRQNNEGLVETLGKYSHTLSSGLHFYIPLIQRVRTVSLAMQPKLLPKYSLITKDNAEVLGSVSLNYHVTEPVKYQYENTDSVMSMVQLVRGHLRDIIGRMDLNEVLGSTKEINKELADAIGDLTDIYGINVDRINIDELTPSKAIQEAMNTQLTADRERQAEISRAEGDAKSVELRTKAQNEALVATAEANAQATKTKADAEKYRIDKIQEALQGADDKYFNAQSIEAFSNLANSDTNMVVVPNDGADSYGQMTTFAKLLKQKDEKKETKE</sequence>
<dbReference type="InterPro" id="IPR001107">
    <property type="entry name" value="Band_7"/>
</dbReference>
<evidence type="ECO:0000313" key="3">
    <source>
        <dbReference type="Proteomes" id="UP000186588"/>
    </source>
</evidence>
<dbReference type="InterPro" id="IPR036013">
    <property type="entry name" value="Band_7/SPFH_dom_sf"/>
</dbReference>
<dbReference type="Proteomes" id="UP000186588">
    <property type="component" value="Unassembled WGS sequence"/>
</dbReference>
<organism evidence="2 3">
    <name type="scientific">Apilactobacillus kunkeei</name>
    <dbReference type="NCBI Taxonomy" id="148814"/>
    <lineage>
        <taxon>Bacteria</taxon>
        <taxon>Bacillati</taxon>
        <taxon>Bacillota</taxon>
        <taxon>Bacilli</taxon>
        <taxon>Lactobacillales</taxon>
        <taxon>Lactobacillaceae</taxon>
        <taxon>Apilactobacillus</taxon>
    </lineage>
</organism>
<evidence type="ECO:0000259" key="1">
    <source>
        <dbReference type="SMART" id="SM00244"/>
    </source>
</evidence>
<comment type="caution">
    <text evidence="2">The sequence shown here is derived from an EMBL/GenBank/DDBJ whole genome shotgun (WGS) entry which is preliminary data.</text>
</comment>
<keyword evidence="2" id="KW-0645">Protease</keyword>
<dbReference type="GO" id="GO:0008233">
    <property type="term" value="F:peptidase activity"/>
    <property type="evidence" value="ECO:0007669"/>
    <property type="project" value="UniProtKB-KW"/>
</dbReference>
<name>A0A1L8CGV4_9LACO</name>
<dbReference type="PANTHER" id="PTHR43327">
    <property type="entry name" value="STOMATIN-LIKE PROTEIN 2, MITOCHONDRIAL"/>
    <property type="match status" value="1"/>
</dbReference>
<accession>A0A1L8CGV4</accession>
<dbReference type="Gene3D" id="3.30.479.30">
    <property type="entry name" value="Band 7 domain"/>
    <property type="match status" value="1"/>
</dbReference>
<feature type="domain" description="Band 7" evidence="1">
    <location>
        <begin position="3"/>
        <end position="160"/>
    </location>
</feature>
<dbReference type="Pfam" id="PF01145">
    <property type="entry name" value="Band_7"/>
    <property type="match status" value="1"/>
</dbReference>
<gene>
    <name evidence="2" type="ORF">FF306_00508</name>
</gene>
<dbReference type="GO" id="GO:0006508">
    <property type="term" value="P:proteolysis"/>
    <property type="evidence" value="ECO:0007669"/>
    <property type="project" value="UniProtKB-KW"/>
</dbReference>
<dbReference type="SMART" id="SM00244">
    <property type="entry name" value="PHB"/>
    <property type="match status" value="1"/>
</dbReference>
<keyword evidence="2" id="KW-0378">Hydrolase</keyword>
<dbReference type="SUPFAM" id="SSF117892">
    <property type="entry name" value="Band 7/SPFH domain"/>
    <property type="match status" value="1"/>
</dbReference>
<dbReference type="RefSeq" id="WP_053792364.1">
    <property type="nucleotide sequence ID" value="NZ_BDDX01000004.1"/>
</dbReference>
<dbReference type="InterPro" id="IPR050710">
    <property type="entry name" value="Band7/mec-2_domain"/>
</dbReference>
<evidence type="ECO:0000313" key="2">
    <source>
        <dbReference type="EMBL" id="GAT90410.1"/>
    </source>
</evidence>
<protein>
    <submittedName>
        <fullName evidence="2">Protease</fullName>
    </submittedName>
</protein>
<dbReference type="InterPro" id="IPR001972">
    <property type="entry name" value="Stomatin_HflK_fam"/>
</dbReference>
<dbReference type="PRINTS" id="PR00721">
    <property type="entry name" value="STOMATIN"/>
</dbReference>